<dbReference type="InterPro" id="IPR019407">
    <property type="entry name" value="CTU2"/>
</dbReference>
<keyword evidence="1" id="KW-0963">Cytoplasm</keyword>
<comment type="caution">
    <text evidence="3">The sequence shown here is derived from an EMBL/GenBank/DDBJ whole genome shotgun (WGS) entry which is preliminary data.</text>
</comment>
<dbReference type="GO" id="GO:0000049">
    <property type="term" value="F:tRNA binding"/>
    <property type="evidence" value="ECO:0007669"/>
    <property type="project" value="InterPro"/>
</dbReference>
<dbReference type="Proteomes" id="UP000053447">
    <property type="component" value="Unassembled WGS sequence"/>
</dbReference>
<dbReference type="Pfam" id="PF10288">
    <property type="entry name" value="CTU2"/>
    <property type="match status" value="1"/>
</dbReference>
<proteinExistence type="predicted"/>
<evidence type="ECO:0000256" key="1">
    <source>
        <dbReference type="ARBA" id="ARBA00022490"/>
    </source>
</evidence>
<dbReference type="PANTHER" id="PTHR20882:SF14">
    <property type="entry name" value="CYTOPLASMIC TRNA 2-THIOLATION PROTEIN 2"/>
    <property type="match status" value="1"/>
</dbReference>
<dbReference type="RefSeq" id="XP_018231289.1">
    <property type="nucleotide sequence ID" value="XM_018372349.1"/>
</dbReference>
<dbReference type="AlphaFoldDB" id="A0A0W4ZW52"/>
<dbReference type="OrthoDB" id="25129at2759"/>
<dbReference type="GO" id="GO:0016783">
    <property type="term" value="F:sulfurtransferase activity"/>
    <property type="evidence" value="ECO:0007669"/>
    <property type="project" value="TreeGrafter"/>
</dbReference>
<dbReference type="EMBL" id="LFWA01000001">
    <property type="protein sequence ID" value="KTW32597.1"/>
    <property type="molecule type" value="Genomic_DNA"/>
</dbReference>
<evidence type="ECO:0000313" key="3">
    <source>
        <dbReference type="EMBL" id="KTW32597.1"/>
    </source>
</evidence>
<reference evidence="4" key="1">
    <citation type="journal article" date="2016" name="Nat. Commun.">
        <title>Genome analysis of three Pneumocystis species reveals adaptation mechanisms to life exclusively in mammalian hosts.</title>
        <authorList>
            <person name="Ma L."/>
            <person name="Chen Z."/>
            <person name="Huang D.W."/>
            <person name="Kutty G."/>
            <person name="Ishihara M."/>
            <person name="Wang H."/>
            <person name="Abouelleil A."/>
            <person name="Bishop L."/>
            <person name="Davey E."/>
            <person name="Deng R."/>
            <person name="Deng X."/>
            <person name="Fan L."/>
            <person name="Fantoni G."/>
            <person name="Fitzgerald M."/>
            <person name="Gogineni E."/>
            <person name="Goldberg J.M."/>
            <person name="Handley G."/>
            <person name="Hu X."/>
            <person name="Huber C."/>
            <person name="Jiao X."/>
            <person name="Jones K."/>
            <person name="Levin J.Z."/>
            <person name="Liu Y."/>
            <person name="Macdonald P."/>
            <person name="Melnikov A."/>
            <person name="Raley C."/>
            <person name="Sassi M."/>
            <person name="Sherman B.T."/>
            <person name="Song X."/>
            <person name="Sykes S."/>
            <person name="Tran B."/>
            <person name="Walsh L."/>
            <person name="Xia Y."/>
            <person name="Yang J."/>
            <person name="Young S."/>
            <person name="Zeng Q."/>
            <person name="Zheng X."/>
            <person name="Stephens R."/>
            <person name="Nusbaum C."/>
            <person name="Birren B.W."/>
            <person name="Azadi P."/>
            <person name="Lempicki R.A."/>
            <person name="Cuomo C.A."/>
            <person name="Kovacs J.A."/>
        </authorList>
    </citation>
    <scope>NUCLEOTIDE SEQUENCE [LARGE SCALE GENOMIC DNA]</scope>
    <source>
        <strain evidence="4">RU7</strain>
    </source>
</reference>
<dbReference type="Gene3D" id="3.40.50.620">
    <property type="entry name" value="HUPs"/>
    <property type="match status" value="1"/>
</dbReference>
<dbReference type="GO" id="GO:0005829">
    <property type="term" value="C:cytosol"/>
    <property type="evidence" value="ECO:0007669"/>
    <property type="project" value="TreeGrafter"/>
</dbReference>
<dbReference type="VEuPathDB" id="FungiDB:T551_00082"/>
<gene>
    <name evidence="3" type="ORF">T551_00082</name>
</gene>
<dbReference type="STRING" id="1408657.A0A0W4ZW52"/>
<protein>
    <recommendedName>
        <fullName evidence="5">Cytoplasmic tRNA 2-thiolation protein 2</fullName>
    </recommendedName>
</protein>
<dbReference type="InterPro" id="IPR014729">
    <property type="entry name" value="Rossmann-like_a/b/a_fold"/>
</dbReference>
<dbReference type="GO" id="GO:0002143">
    <property type="term" value="P:tRNA wobble position uridine thiolation"/>
    <property type="evidence" value="ECO:0007669"/>
    <property type="project" value="TreeGrafter"/>
</dbReference>
<keyword evidence="4" id="KW-1185">Reference proteome</keyword>
<keyword evidence="2" id="KW-0819">tRNA processing</keyword>
<organism evidence="3 4">
    <name type="scientific">Pneumocystis jirovecii (strain RU7)</name>
    <name type="common">Human pneumocystis pneumonia agent</name>
    <dbReference type="NCBI Taxonomy" id="1408657"/>
    <lineage>
        <taxon>Eukaryota</taxon>
        <taxon>Fungi</taxon>
        <taxon>Dikarya</taxon>
        <taxon>Ascomycota</taxon>
        <taxon>Taphrinomycotina</taxon>
        <taxon>Pneumocystomycetes</taxon>
        <taxon>Pneumocystaceae</taxon>
        <taxon>Pneumocystis</taxon>
    </lineage>
</organism>
<evidence type="ECO:0008006" key="5">
    <source>
        <dbReference type="Google" id="ProtNLM"/>
    </source>
</evidence>
<dbReference type="PANTHER" id="PTHR20882">
    <property type="entry name" value="CYTOPLASMIC TRNA 2-THIOLATION PROTEIN 2"/>
    <property type="match status" value="1"/>
</dbReference>
<accession>A0A0W4ZW52</accession>
<dbReference type="SUPFAM" id="SSF52402">
    <property type="entry name" value="Adenine nucleotide alpha hydrolases-like"/>
    <property type="match status" value="1"/>
</dbReference>
<name>A0A0W4ZW52_PNEJ7</name>
<evidence type="ECO:0000313" key="4">
    <source>
        <dbReference type="Proteomes" id="UP000053447"/>
    </source>
</evidence>
<sequence length="368" mass="42442">MDTFLKSKDILKKSKALVAVSGGTSLALVKLLSQEQHSFAFKEYFSVFNFIHIEEEGLITRTSNLSYIQEKINEMFPESSFFSINLRNYILNSADNVKLFWDKESDAVLASQISGKSIHSIDDLLLSSLSPTSRIDILKCLRNNIIYDFAEKGEYSVIILGDTTTSIASKIISETAKGRGYSIPWETRGKIKYSDNIWLLRPMKDIIKQEAHFFLQINGIEIEIKKFDHKITTIDELADQYFDNLEKSNPNFVFTVVKTATKLQIPEIEKTKDQNSNFCFICQMPKENNIKDWIKKITIDRIDTKNVSNINTDYNCHDYNNKTEDICYGCLSMLKGLKSHIVFPYTKLRNINEIRNPKNEVLNKYLIE</sequence>
<evidence type="ECO:0000256" key="2">
    <source>
        <dbReference type="ARBA" id="ARBA00022694"/>
    </source>
</evidence>
<dbReference type="GeneID" id="28938604"/>